<keyword evidence="3" id="KW-1015">Disulfide bond</keyword>
<sequence length="125" mass="13103">MGNLKLVCTVLLCMMVAAPIAQASLTCPQIKGNLTPCLIYLKNGGVPSVPCCKGVRAVNDASRTTPDRQSACNCLKDTARSVAGLNPNLAAGLPSKCGVNIPYKISPSTNCKNEDGGAAIWDRRR</sequence>
<dbReference type="Gene3D" id="1.10.110.10">
    <property type="entry name" value="Plant lipid-transfer and hydrophobic proteins"/>
    <property type="match status" value="1"/>
</dbReference>
<protein>
    <recommendedName>
        <fullName evidence="4">Non-specific lipid-transfer protein</fullName>
    </recommendedName>
</protein>
<evidence type="ECO:0000313" key="7">
    <source>
        <dbReference type="EMBL" id="KAE8099025.1"/>
    </source>
</evidence>
<dbReference type="EMBL" id="CM017327">
    <property type="protein sequence ID" value="KAE8099025.1"/>
    <property type="molecule type" value="Genomic_DNA"/>
</dbReference>
<evidence type="ECO:0000256" key="1">
    <source>
        <dbReference type="ARBA" id="ARBA00009748"/>
    </source>
</evidence>
<evidence type="ECO:0000313" key="8">
    <source>
        <dbReference type="Proteomes" id="UP000327013"/>
    </source>
</evidence>
<dbReference type="SUPFAM" id="SSF47699">
    <property type="entry name" value="Bifunctional inhibitor/lipid-transfer protein/seed storage 2S albumin"/>
    <property type="match status" value="1"/>
</dbReference>
<dbReference type="Pfam" id="PF00234">
    <property type="entry name" value="Tryp_alpha_amyl"/>
    <property type="match status" value="1"/>
</dbReference>
<dbReference type="SMART" id="SM00499">
    <property type="entry name" value="AAI"/>
    <property type="match status" value="1"/>
</dbReference>
<keyword evidence="2 4" id="KW-0813">Transport</keyword>
<keyword evidence="4" id="KW-0446">Lipid-binding</keyword>
<dbReference type="PANTHER" id="PTHR33076">
    <property type="entry name" value="NON-SPECIFIC LIPID-TRANSFER PROTEIN 2-RELATED"/>
    <property type="match status" value="1"/>
</dbReference>
<accession>A0A5N6RJR7</accession>
<organism evidence="7 8">
    <name type="scientific">Carpinus fangiana</name>
    <dbReference type="NCBI Taxonomy" id="176857"/>
    <lineage>
        <taxon>Eukaryota</taxon>
        <taxon>Viridiplantae</taxon>
        <taxon>Streptophyta</taxon>
        <taxon>Embryophyta</taxon>
        <taxon>Tracheophyta</taxon>
        <taxon>Spermatophyta</taxon>
        <taxon>Magnoliopsida</taxon>
        <taxon>eudicotyledons</taxon>
        <taxon>Gunneridae</taxon>
        <taxon>Pentapetalae</taxon>
        <taxon>rosids</taxon>
        <taxon>fabids</taxon>
        <taxon>Fagales</taxon>
        <taxon>Betulaceae</taxon>
        <taxon>Carpinus</taxon>
    </lineage>
</organism>
<evidence type="ECO:0000256" key="4">
    <source>
        <dbReference type="RuleBase" id="RU000628"/>
    </source>
</evidence>
<evidence type="ECO:0000256" key="5">
    <source>
        <dbReference type="SAM" id="SignalP"/>
    </source>
</evidence>
<evidence type="ECO:0000256" key="2">
    <source>
        <dbReference type="ARBA" id="ARBA00022448"/>
    </source>
</evidence>
<reference evidence="7 8" key="1">
    <citation type="submission" date="2019-06" db="EMBL/GenBank/DDBJ databases">
        <title>A chromosomal-level reference genome of Carpinus fangiana (Coryloideae, Betulaceae).</title>
        <authorList>
            <person name="Yang X."/>
            <person name="Wang Z."/>
            <person name="Zhang L."/>
            <person name="Hao G."/>
            <person name="Liu J."/>
            <person name="Yang Y."/>
        </authorList>
    </citation>
    <scope>NUCLEOTIDE SEQUENCE [LARGE SCALE GENOMIC DNA]</scope>
    <source>
        <strain evidence="7">Cfa_2016G</strain>
        <tissue evidence="7">Leaf</tissue>
    </source>
</reference>
<proteinExistence type="inferred from homology"/>
<gene>
    <name evidence="7" type="ORF">FH972_017041</name>
</gene>
<dbReference type="AlphaFoldDB" id="A0A5N6RJR7"/>
<feature type="domain" description="Bifunctional inhibitor/plant lipid transfer protein/seed storage helical" evidence="6">
    <location>
        <begin position="27"/>
        <end position="111"/>
    </location>
</feature>
<dbReference type="GO" id="GO:0008289">
    <property type="term" value="F:lipid binding"/>
    <property type="evidence" value="ECO:0007669"/>
    <property type="project" value="UniProtKB-KW"/>
</dbReference>
<keyword evidence="5" id="KW-0732">Signal</keyword>
<comment type="function">
    <text evidence="4">Plant non-specific lipid-transfer proteins transfer phospholipids as well as galactolipids across membranes. May play a role in wax or cutin deposition in the cell walls of expanding epidermal cells and certain secretory tissues.</text>
</comment>
<feature type="chain" id="PRO_5024309324" description="Non-specific lipid-transfer protein" evidence="5">
    <location>
        <begin position="24"/>
        <end position="125"/>
    </location>
</feature>
<name>A0A5N6RJR7_9ROSI</name>
<evidence type="ECO:0000256" key="3">
    <source>
        <dbReference type="ARBA" id="ARBA00023157"/>
    </source>
</evidence>
<dbReference type="OrthoDB" id="1890443at2759"/>
<dbReference type="InterPro" id="IPR000528">
    <property type="entry name" value="Plant_nsLTP"/>
</dbReference>
<dbReference type="InterPro" id="IPR016140">
    <property type="entry name" value="Bifunc_inhib/LTP/seed_store"/>
</dbReference>
<feature type="signal peptide" evidence="5">
    <location>
        <begin position="1"/>
        <end position="23"/>
    </location>
</feature>
<dbReference type="FunFam" id="1.10.110.10:FF:000002">
    <property type="entry name" value="Non-specific lipid-transfer protein"/>
    <property type="match status" value="1"/>
</dbReference>
<dbReference type="GO" id="GO:0006869">
    <property type="term" value="P:lipid transport"/>
    <property type="evidence" value="ECO:0007669"/>
    <property type="project" value="InterPro"/>
</dbReference>
<comment type="similarity">
    <text evidence="1 4">Belongs to the plant LTP family.</text>
</comment>
<dbReference type="CDD" id="cd01960">
    <property type="entry name" value="nsLTP1"/>
    <property type="match status" value="1"/>
</dbReference>
<keyword evidence="8" id="KW-1185">Reference proteome</keyword>
<dbReference type="PRINTS" id="PR00382">
    <property type="entry name" value="LIPIDTRNSFER"/>
</dbReference>
<dbReference type="Proteomes" id="UP000327013">
    <property type="component" value="Chromosome 7"/>
</dbReference>
<dbReference type="InterPro" id="IPR036312">
    <property type="entry name" value="Bifun_inhib/LTP/seed_sf"/>
</dbReference>
<evidence type="ECO:0000259" key="6">
    <source>
        <dbReference type="SMART" id="SM00499"/>
    </source>
</evidence>